<name>A0ABW8YK48_9SPHN</name>
<dbReference type="Gene3D" id="3.40.190.10">
    <property type="entry name" value="Periplasmic binding protein-like II"/>
    <property type="match status" value="2"/>
</dbReference>
<dbReference type="Proteomes" id="UP001629244">
    <property type="component" value="Unassembled WGS sequence"/>
</dbReference>
<dbReference type="EMBL" id="JBELQC010000001">
    <property type="protein sequence ID" value="MFL9839630.1"/>
    <property type="molecule type" value="Genomic_DNA"/>
</dbReference>
<dbReference type="RefSeq" id="WP_408076597.1">
    <property type="nucleotide sequence ID" value="NZ_JBELQC010000001.1"/>
</dbReference>
<dbReference type="PANTHER" id="PTHR30024">
    <property type="entry name" value="ALIPHATIC SULFONATES-BINDING PROTEIN-RELATED"/>
    <property type="match status" value="1"/>
</dbReference>
<comment type="caution">
    <text evidence="2">The sequence shown here is derived from an EMBL/GenBank/DDBJ whole genome shotgun (WGS) entry which is preliminary data.</text>
</comment>
<accession>A0ABW8YK48</accession>
<dbReference type="SUPFAM" id="SSF53850">
    <property type="entry name" value="Periplasmic binding protein-like II"/>
    <property type="match status" value="1"/>
</dbReference>
<dbReference type="PROSITE" id="PS51257">
    <property type="entry name" value="PROKAR_LIPOPROTEIN"/>
    <property type="match status" value="1"/>
</dbReference>
<evidence type="ECO:0000313" key="2">
    <source>
        <dbReference type="EMBL" id="MFL9839630.1"/>
    </source>
</evidence>
<keyword evidence="3" id="KW-1185">Reference proteome</keyword>
<dbReference type="Pfam" id="PF09084">
    <property type="entry name" value="NMT1"/>
    <property type="match status" value="1"/>
</dbReference>
<feature type="domain" description="SsuA/THI5-like" evidence="1">
    <location>
        <begin position="80"/>
        <end position="209"/>
    </location>
</feature>
<dbReference type="InterPro" id="IPR015168">
    <property type="entry name" value="SsuA/THI5"/>
</dbReference>
<sequence length="326" mass="34357">MANRRDAVAALLGLPALWLGGCARRGTRPGPLAVRGSTATLEIAPVLLAARDHYPAGAEVRNGGIGNLVGAARVAGLGDEGPADVATHAETQALRYSVANPELRIILTVTEGRYRIIARRSAGIASLADLKGKRIATLANTSAGFFLARMLAQAKLDFADIVPVRISPIEGMADALARREVDAVAIWEPHAGNAARALGDDRIEFPGDGVYRELFNLNTTAANLADPVRRGRIVAFVRAIIDASEAIARDAGPARELVAATGGFTDEEVAQAWPTLAFTAALPGDLLDMLEAEERWLAVQDGRASRSRAALATLIDPAVLAEARQR</sequence>
<organism evidence="2 3">
    <name type="scientific">Sphingomonas plantiphila</name>
    <dbReference type="NCBI Taxonomy" id="3163295"/>
    <lineage>
        <taxon>Bacteria</taxon>
        <taxon>Pseudomonadati</taxon>
        <taxon>Pseudomonadota</taxon>
        <taxon>Alphaproteobacteria</taxon>
        <taxon>Sphingomonadales</taxon>
        <taxon>Sphingomonadaceae</taxon>
        <taxon>Sphingomonas</taxon>
    </lineage>
</organism>
<dbReference type="PANTHER" id="PTHR30024:SF42">
    <property type="entry name" value="ALIPHATIC SULFONATES-BINDING PROTEIN-RELATED"/>
    <property type="match status" value="1"/>
</dbReference>
<evidence type="ECO:0000313" key="3">
    <source>
        <dbReference type="Proteomes" id="UP001629244"/>
    </source>
</evidence>
<protein>
    <submittedName>
        <fullName evidence="2">ABC transporter substrate-binding protein</fullName>
    </submittedName>
</protein>
<reference evidence="2 3" key="1">
    <citation type="submission" date="2024-06" db="EMBL/GenBank/DDBJ databases">
        <authorList>
            <person name="Kaempfer P."/>
            <person name="Viver T."/>
        </authorList>
    </citation>
    <scope>NUCLEOTIDE SEQUENCE [LARGE SCALE GENOMIC DNA]</scope>
    <source>
        <strain evidence="2 3">ST-64</strain>
    </source>
</reference>
<gene>
    <name evidence="2" type="ORF">ABS767_01525</name>
</gene>
<evidence type="ECO:0000259" key="1">
    <source>
        <dbReference type="Pfam" id="PF09084"/>
    </source>
</evidence>
<proteinExistence type="predicted"/>